<dbReference type="Pfam" id="PF02635">
    <property type="entry name" value="DsrE"/>
    <property type="match status" value="1"/>
</dbReference>
<dbReference type="AlphaFoldDB" id="A0A8D5JNS7"/>
<evidence type="ECO:0000313" key="2">
    <source>
        <dbReference type="Proteomes" id="UP000826725"/>
    </source>
</evidence>
<dbReference type="Proteomes" id="UP000826725">
    <property type="component" value="Chromosome"/>
</dbReference>
<evidence type="ECO:0008006" key="3">
    <source>
        <dbReference type="Google" id="ProtNLM"/>
    </source>
</evidence>
<gene>
    <name evidence="1" type="ORF">DGMP_36700</name>
</gene>
<reference evidence="1" key="1">
    <citation type="submission" date="2020-09" db="EMBL/GenBank/DDBJ databases">
        <title>Desulfogranum mesoprofundum gen. nov., sp. nov., a novel mesophilic, sulfate-reducing chemolithoautotroph isolated from a deep-sea hydrothermal vent chimney in the Suiyo Seamount.</title>
        <authorList>
            <person name="Hashimoto Y."/>
            <person name="Nakagawa S."/>
        </authorList>
    </citation>
    <scope>NUCLEOTIDE SEQUENCE</scope>
    <source>
        <strain evidence="1">KT2</strain>
    </source>
</reference>
<dbReference type="RefSeq" id="WP_228855279.1">
    <property type="nucleotide sequence ID" value="NZ_AP024086.1"/>
</dbReference>
<dbReference type="InterPro" id="IPR003787">
    <property type="entry name" value="Sulphur_relay_DsrE/F-like"/>
</dbReference>
<accession>A0A8D5JNS7</accession>
<evidence type="ECO:0000313" key="1">
    <source>
        <dbReference type="EMBL" id="BCL62977.1"/>
    </source>
</evidence>
<keyword evidence="2" id="KW-1185">Reference proteome</keyword>
<organism evidence="1 2">
    <name type="scientific">Desulfomarina profundi</name>
    <dbReference type="NCBI Taxonomy" id="2772557"/>
    <lineage>
        <taxon>Bacteria</taxon>
        <taxon>Pseudomonadati</taxon>
        <taxon>Thermodesulfobacteriota</taxon>
        <taxon>Desulfobulbia</taxon>
        <taxon>Desulfobulbales</taxon>
        <taxon>Desulfobulbaceae</taxon>
        <taxon>Desulfomarina</taxon>
    </lineage>
</organism>
<dbReference type="KEGG" id="dbk:DGMP_36700"/>
<protein>
    <recommendedName>
        <fullName evidence="3">Sulfur reduction protein DsrE</fullName>
    </recommendedName>
</protein>
<name>A0A8D5JNS7_9BACT</name>
<proteinExistence type="predicted"/>
<sequence>MSEEAKKLVYVLHDGPERAEKILTCFAVANIGVSMEQDVTIMVFGEATRLVYKGVGETVHSLDRLPLDRLIRDFLDNGGKIMCCLPCIKSRKVDTSMLVDGVEALTGTIVNDVFVEADQVIGW</sequence>
<dbReference type="EMBL" id="AP024086">
    <property type="protein sequence ID" value="BCL62977.1"/>
    <property type="molecule type" value="Genomic_DNA"/>
</dbReference>